<sequence>MKQQRKCCDKKKGQTKESRSQHHLYNSCDRLNASNKLIAVVLLYDEELQVAGKENVG</sequence>
<reference evidence="2" key="1">
    <citation type="submission" date="2021-06" db="EMBL/GenBank/DDBJ databases">
        <title>Parelaphostrongylus tenuis whole genome reference sequence.</title>
        <authorList>
            <person name="Garwood T.J."/>
            <person name="Larsen P.A."/>
            <person name="Fountain-Jones N.M."/>
            <person name="Garbe J.R."/>
            <person name="Macchietto M.G."/>
            <person name="Kania S.A."/>
            <person name="Gerhold R.W."/>
            <person name="Richards J.E."/>
            <person name="Wolf T.M."/>
        </authorList>
    </citation>
    <scope>NUCLEOTIDE SEQUENCE</scope>
    <source>
        <strain evidence="2">MNPRO001-30</strain>
        <tissue evidence="2">Meninges</tissue>
    </source>
</reference>
<dbReference type="EMBL" id="JAHQIW010002797">
    <property type="protein sequence ID" value="KAJ1356412.1"/>
    <property type="molecule type" value="Genomic_DNA"/>
</dbReference>
<dbReference type="AlphaFoldDB" id="A0AAD5QN47"/>
<keyword evidence="3" id="KW-1185">Reference proteome</keyword>
<protein>
    <submittedName>
        <fullName evidence="2">Uncharacterized protein</fullName>
    </submittedName>
</protein>
<accession>A0AAD5QN47</accession>
<evidence type="ECO:0000256" key="1">
    <source>
        <dbReference type="SAM" id="MobiDB-lite"/>
    </source>
</evidence>
<dbReference type="Proteomes" id="UP001196413">
    <property type="component" value="Unassembled WGS sequence"/>
</dbReference>
<organism evidence="2 3">
    <name type="scientific">Parelaphostrongylus tenuis</name>
    <name type="common">Meningeal worm</name>
    <dbReference type="NCBI Taxonomy" id="148309"/>
    <lineage>
        <taxon>Eukaryota</taxon>
        <taxon>Metazoa</taxon>
        <taxon>Ecdysozoa</taxon>
        <taxon>Nematoda</taxon>
        <taxon>Chromadorea</taxon>
        <taxon>Rhabditida</taxon>
        <taxon>Rhabditina</taxon>
        <taxon>Rhabditomorpha</taxon>
        <taxon>Strongyloidea</taxon>
        <taxon>Metastrongylidae</taxon>
        <taxon>Parelaphostrongylus</taxon>
    </lineage>
</organism>
<comment type="caution">
    <text evidence="2">The sequence shown here is derived from an EMBL/GenBank/DDBJ whole genome shotgun (WGS) entry which is preliminary data.</text>
</comment>
<evidence type="ECO:0000313" key="2">
    <source>
        <dbReference type="EMBL" id="KAJ1356412.1"/>
    </source>
</evidence>
<evidence type="ECO:0000313" key="3">
    <source>
        <dbReference type="Proteomes" id="UP001196413"/>
    </source>
</evidence>
<proteinExistence type="predicted"/>
<gene>
    <name evidence="2" type="ORF">KIN20_014122</name>
</gene>
<feature type="region of interest" description="Disordered" evidence="1">
    <location>
        <begin position="1"/>
        <end position="20"/>
    </location>
</feature>
<name>A0AAD5QN47_PARTN</name>